<accession>A0ABD1CZ84</accession>
<evidence type="ECO:0000313" key="3">
    <source>
        <dbReference type="Proteomes" id="UP001562425"/>
    </source>
</evidence>
<proteinExistence type="predicted"/>
<protein>
    <submittedName>
        <fullName evidence="2">Uncharacterized protein</fullName>
    </submittedName>
</protein>
<gene>
    <name evidence="2" type="ORF">pipiens_013874</name>
</gene>
<dbReference type="EMBL" id="JBEHCU010008913">
    <property type="protein sequence ID" value="KAL1380889.1"/>
    <property type="molecule type" value="Genomic_DNA"/>
</dbReference>
<dbReference type="AlphaFoldDB" id="A0ABD1CZ84"/>
<evidence type="ECO:0000256" key="1">
    <source>
        <dbReference type="SAM" id="MobiDB-lite"/>
    </source>
</evidence>
<evidence type="ECO:0000313" key="2">
    <source>
        <dbReference type="EMBL" id="KAL1380889.1"/>
    </source>
</evidence>
<keyword evidence="3" id="KW-1185">Reference proteome</keyword>
<reference evidence="2 3" key="1">
    <citation type="submission" date="2024-05" db="EMBL/GenBank/DDBJ databases">
        <title>Culex pipiens pipiens assembly and annotation.</title>
        <authorList>
            <person name="Alout H."/>
            <person name="Durand T."/>
        </authorList>
    </citation>
    <scope>NUCLEOTIDE SEQUENCE [LARGE SCALE GENOMIC DNA]</scope>
    <source>
        <strain evidence="2">HA-2024</strain>
        <tissue evidence="2">Whole body</tissue>
    </source>
</reference>
<name>A0ABD1CZ84_CULPP</name>
<feature type="compositionally biased region" description="Polar residues" evidence="1">
    <location>
        <begin position="215"/>
        <end position="230"/>
    </location>
</feature>
<organism evidence="2 3">
    <name type="scientific">Culex pipiens pipiens</name>
    <name type="common">Northern house mosquito</name>
    <dbReference type="NCBI Taxonomy" id="38569"/>
    <lineage>
        <taxon>Eukaryota</taxon>
        <taxon>Metazoa</taxon>
        <taxon>Ecdysozoa</taxon>
        <taxon>Arthropoda</taxon>
        <taxon>Hexapoda</taxon>
        <taxon>Insecta</taxon>
        <taxon>Pterygota</taxon>
        <taxon>Neoptera</taxon>
        <taxon>Endopterygota</taxon>
        <taxon>Diptera</taxon>
        <taxon>Nematocera</taxon>
        <taxon>Culicoidea</taxon>
        <taxon>Culicidae</taxon>
        <taxon>Culicinae</taxon>
        <taxon>Culicini</taxon>
        <taxon>Culex</taxon>
        <taxon>Culex</taxon>
    </lineage>
</organism>
<comment type="caution">
    <text evidence="2">The sequence shown here is derived from an EMBL/GenBank/DDBJ whole genome shotgun (WGS) entry which is preliminary data.</text>
</comment>
<dbReference type="Proteomes" id="UP001562425">
    <property type="component" value="Unassembled WGS sequence"/>
</dbReference>
<feature type="region of interest" description="Disordered" evidence="1">
    <location>
        <begin position="214"/>
        <end position="254"/>
    </location>
</feature>
<sequence length="576" mass="65011">MQARIEQDYQNDCKKLQMDWEMRLASLRLRDKVATGNSIKAGEEQEEESKKVELRDQVRRYEVGSTMAKQAETTNVDLENLGVATFGSGASVDSTAGKSGADRTLESFSSDSATVELSFEVRVVETTVQTRSVSNLCLATPANAQTPEIQNLPNNISVTSFANDEVCLDMPLQNHGLVPARSYARMDRQKEDVDVAWSSRSEGQQIWELRDHVVQKQSDQQLQRSTQEQQAGDHDEPRPPRPPYQPFHSDGLTETREEPLLDHSRTSEEGSWKHVNGKVMPSELFKIFGQPQLVSTFIDTSPRCRDSGAERWVVRLNPEEEKLFTKSGVRRRRSLLRMEPWCMMRGASCQFDQPDTLVIHGVAMQDLYYCLGSRSPEASRSDRRKARSYGVETINQICVSIWWGRTLPRSTGEAEVASFCRAHSTEMALKTLDQDAVSRTHKAYPVQCRKLKVDEHVRAQPEPEWTATGYSSVASYAIVGNRLLQMMEKENYPTERSDKDRGMQLSGIEKHDLNELRFVMVDGAPSEASMAERGGRWLSGQRPLEIVRSSGADGASNVKHRRIVGGCESDLERKEF</sequence>